<dbReference type="Proteomes" id="UP000638648">
    <property type="component" value="Unassembled WGS sequence"/>
</dbReference>
<dbReference type="InterPro" id="IPR011017">
    <property type="entry name" value="TRASH_dom"/>
</dbReference>
<evidence type="ECO:0000313" key="4">
    <source>
        <dbReference type="Proteomes" id="UP000638648"/>
    </source>
</evidence>
<organism evidence="3 4">
    <name type="scientific">Actinopolymorpha pittospori</name>
    <dbReference type="NCBI Taxonomy" id="648752"/>
    <lineage>
        <taxon>Bacteria</taxon>
        <taxon>Bacillati</taxon>
        <taxon>Actinomycetota</taxon>
        <taxon>Actinomycetes</taxon>
        <taxon>Propionibacteriales</taxon>
        <taxon>Actinopolymorphaceae</taxon>
        <taxon>Actinopolymorpha</taxon>
    </lineage>
</organism>
<dbReference type="SMART" id="SM00746">
    <property type="entry name" value="TRASH"/>
    <property type="match status" value="1"/>
</dbReference>
<proteinExistence type="predicted"/>
<sequence length="235" mass="25094">MTMMFVELFVPKERFSAEELSGLAARLTLGGLLEQYTALESDAGTDSKVDVGADPSAEAPAPASTPPAVLALLESITHVVVHEVATWVVGGRPLDRNGPTRYFVRAYVPGRWRKELTGFLVTSITRALSQAEGDSERLTREPHAEVHVLGVPEGGYGAFGRSIGESDLLDMIHEAVGETVKPAPAGSALDPVCGMTVPINDQAVSLELDGQTFYFCCGACRRHFADQQDAARLPG</sequence>
<evidence type="ECO:0000313" key="3">
    <source>
        <dbReference type="EMBL" id="MBE1604140.1"/>
    </source>
</evidence>
<evidence type="ECO:0000259" key="2">
    <source>
        <dbReference type="SMART" id="SM00746"/>
    </source>
</evidence>
<gene>
    <name evidence="3" type="ORF">HEB94_000988</name>
</gene>
<reference evidence="3" key="1">
    <citation type="submission" date="2020-10" db="EMBL/GenBank/DDBJ databases">
        <title>Sequencing the genomes of 1000 actinobacteria strains.</title>
        <authorList>
            <person name="Klenk H.-P."/>
        </authorList>
    </citation>
    <scope>NUCLEOTIDE SEQUENCE</scope>
    <source>
        <strain evidence="3">DSM 45354</strain>
    </source>
</reference>
<dbReference type="EMBL" id="JADBEM010000001">
    <property type="protein sequence ID" value="MBE1604140.1"/>
    <property type="molecule type" value="Genomic_DNA"/>
</dbReference>
<comment type="caution">
    <text evidence="3">The sequence shown here is derived from an EMBL/GenBank/DDBJ whole genome shotgun (WGS) entry which is preliminary data.</text>
</comment>
<accession>A0A927R9M4</accession>
<feature type="compositionally biased region" description="Low complexity" evidence="1">
    <location>
        <begin position="53"/>
        <end position="64"/>
    </location>
</feature>
<dbReference type="RefSeq" id="WP_192748756.1">
    <property type="nucleotide sequence ID" value="NZ_BAABJL010000072.1"/>
</dbReference>
<feature type="region of interest" description="Disordered" evidence="1">
    <location>
        <begin position="45"/>
        <end position="64"/>
    </location>
</feature>
<keyword evidence="4" id="KW-1185">Reference proteome</keyword>
<evidence type="ECO:0000256" key="1">
    <source>
        <dbReference type="SAM" id="MobiDB-lite"/>
    </source>
</evidence>
<feature type="domain" description="TRASH" evidence="2">
    <location>
        <begin position="190"/>
        <end position="228"/>
    </location>
</feature>
<protein>
    <submittedName>
        <fullName evidence="3">YHS domain-containing protein</fullName>
    </submittedName>
</protein>
<dbReference type="InterPro" id="IPR007029">
    <property type="entry name" value="YHS_dom"/>
</dbReference>
<dbReference type="AlphaFoldDB" id="A0A927R9M4"/>
<name>A0A927R9M4_9ACTN</name>
<dbReference type="Pfam" id="PF04945">
    <property type="entry name" value="YHS"/>
    <property type="match status" value="1"/>
</dbReference>